<proteinExistence type="predicted"/>
<accession>A0A9Q7AML8</accession>
<keyword evidence="2" id="KW-1185">Reference proteome</keyword>
<dbReference type="InterPro" id="IPR002822">
    <property type="entry name" value="Ni_insertion"/>
</dbReference>
<evidence type="ECO:0000313" key="2">
    <source>
        <dbReference type="Proteomes" id="UP000671879"/>
    </source>
</evidence>
<dbReference type="KEGG" id="aram:KAR29_10095"/>
<organism evidence="1 2">
    <name type="scientific">Aminithiophilus ramosus</name>
    <dbReference type="NCBI Taxonomy" id="3029084"/>
    <lineage>
        <taxon>Bacteria</taxon>
        <taxon>Thermotogati</taxon>
        <taxon>Synergistota</taxon>
        <taxon>Synergistia</taxon>
        <taxon>Synergistales</taxon>
        <taxon>Aminithiophilaceae</taxon>
        <taxon>Aminithiophilus</taxon>
    </lineage>
</organism>
<reference evidence="2" key="1">
    <citation type="submission" date="2021-04" db="EMBL/GenBank/DDBJ databases">
        <title>A novel Synergistetes isolate from a pyrite-forming mixed culture.</title>
        <authorList>
            <person name="Bunk B."/>
            <person name="Sproer C."/>
            <person name="Spring S."/>
            <person name="Pester M."/>
        </authorList>
    </citation>
    <scope>NUCLEOTIDE SEQUENCE [LARGE SCALE GENOMIC DNA]</scope>
    <source>
        <strain evidence="2">J.5.4.2-T.3.5.2</strain>
    </source>
</reference>
<name>A0A9Q7AML8_9BACT</name>
<dbReference type="AlphaFoldDB" id="A0A9Q7AML8"/>
<protein>
    <submittedName>
        <fullName evidence="1">DUF111 family protein</fullName>
    </submittedName>
</protein>
<gene>
    <name evidence="1" type="ORF">KAR29_10095</name>
</gene>
<dbReference type="Gene3D" id="3.30.70.1380">
    <property type="entry name" value="Transcriptional regulatory protein pf0864 domain like"/>
    <property type="match status" value="1"/>
</dbReference>
<evidence type="ECO:0000313" key="1">
    <source>
        <dbReference type="EMBL" id="QTX31697.1"/>
    </source>
</evidence>
<dbReference type="Pfam" id="PF01969">
    <property type="entry name" value="Ni_insertion"/>
    <property type="match status" value="1"/>
</dbReference>
<sequence>MLLLVNADNVTGEGLPHLIDGLMARGATSVHAVPVMTKKGRSGFLFFVDAPEAALDSLGAFLALELDTLGMRVFEPRHVAFGPLRRGVVSVEREGIPVGLISAKIIAGEGELPLSCKAEYGDMERFLKGPGSGGLLSFKTLKAAVELALTGGETLSVGPWRFCPRKEEASDERDCRSDGEP</sequence>
<dbReference type="Proteomes" id="UP000671879">
    <property type="component" value="Chromosome"/>
</dbReference>
<dbReference type="EMBL" id="CP072943">
    <property type="protein sequence ID" value="QTX31697.1"/>
    <property type="molecule type" value="Genomic_DNA"/>
</dbReference>